<feature type="domain" description="Senescence" evidence="2">
    <location>
        <begin position="378"/>
        <end position="578"/>
    </location>
</feature>
<dbReference type="OMA" id="RKPESHY"/>
<dbReference type="Pfam" id="PF06911">
    <property type="entry name" value="Senescence"/>
    <property type="match status" value="1"/>
</dbReference>
<dbReference type="AlphaFoldDB" id="W5JG78"/>
<reference evidence="3 5" key="1">
    <citation type="journal article" date="2010" name="BMC Genomics">
        <title>Combination of measures distinguishes pre-miRNAs from other stem-loops in the genome of the newly sequenced Anopheles darlingi.</title>
        <authorList>
            <person name="Mendes N.D."/>
            <person name="Freitas A.T."/>
            <person name="Vasconcelos A.T."/>
            <person name="Sagot M.F."/>
        </authorList>
    </citation>
    <scope>NUCLEOTIDE SEQUENCE</scope>
</reference>
<feature type="region of interest" description="Disordered" evidence="1">
    <location>
        <begin position="123"/>
        <end position="146"/>
    </location>
</feature>
<dbReference type="Proteomes" id="UP000000673">
    <property type="component" value="Unassembled WGS sequence"/>
</dbReference>
<feature type="compositionally biased region" description="Low complexity" evidence="1">
    <location>
        <begin position="126"/>
        <end position="142"/>
    </location>
</feature>
<keyword evidence="5" id="KW-1185">Reference proteome</keyword>
<evidence type="ECO:0000313" key="4">
    <source>
        <dbReference type="EnsemblMetazoa" id="ADAC005952-PA"/>
    </source>
</evidence>
<protein>
    <submittedName>
        <fullName evidence="3">Spartin</fullName>
    </submittedName>
</protein>
<dbReference type="PANTHER" id="PTHR21068">
    <property type="entry name" value="SPARTIN"/>
    <property type="match status" value="1"/>
</dbReference>
<feature type="region of interest" description="Disordered" evidence="1">
    <location>
        <begin position="76"/>
        <end position="97"/>
    </location>
</feature>
<feature type="compositionally biased region" description="Low complexity" evidence="1">
    <location>
        <begin position="76"/>
        <end position="90"/>
    </location>
</feature>
<dbReference type="HOGENOM" id="CLU_019310_1_0_1"/>
<dbReference type="GO" id="GO:0051301">
    <property type="term" value="P:cell division"/>
    <property type="evidence" value="ECO:0007669"/>
    <property type="project" value="TreeGrafter"/>
</dbReference>
<organism evidence="3">
    <name type="scientific">Anopheles darlingi</name>
    <name type="common">Mosquito</name>
    <dbReference type="NCBI Taxonomy" id="43151"/>
    <lineage>
        <taxon>Eukaryota</taxon>
        <taxon>Metazoa</taxon>
        <taxon>Ecdysozoa</taxon>
        <taxon>Arthropoda</taxon>
        <taxon>Hexapoda</taxon>
        <taxon>Insecta</taxon>
        <taxon>Pterygota</taxon>
        <taxon>Neoptera</taxon>
        <taxon>Endopterygota</taxon>
        <taxon>Diptera</taxon>
        <taxon>Nematocera</taxon>
        <taxon>Culicoidea</taxon>
        <taxon>Culicidae</taxon>
        <taxon>Anophelinae</taxon>
        <taxon>Anopheles</taxon>
    </lineage>
</organism>
<dbReference type="EnsemblMetazoa" id="ADAC005952-RA">
    <property type="protein sequence ID" value="ADAC005952-PA"/>
    <property type="gene ID" value="ADAC005952"/>
</dbReference>
<dbReference type="GO" id="GO:0030514">
    <property type="term" value="P:negative regulation of BMP signaling pathway"/>
    <property type="evidence" value="ECO:0007669"/>
    <property type="project" value="TreeGrafter"/>
</dbReference>
<evidence type="ECO:0000256" key="1">
    <source>
        <dbReference type="SAM" id="MobiDB-lite"/>
    </source>
</evidence>
<dbReference type="VEuPathDB" id="VectorBase:ADAR2_004594"/>
<accession>W5JG78</accession>
<proteinExistence type="predicted"/>
<sequence>MVFPSSSSAISPEAAKWRRTYDSIKAGHDDAYRTIERAIKFEEHERPDLALQAYKDGIRLIDETLALPVEVPQVRQPEVTGAQDQQQQQQTPVATEDDSWQKAIAMIHKLKRTRGEVLQRVGQLGGSSTSANAAAADEGSQSNGQRPWTYTELAMALREMSYPEGGEEELPRELNAGLELLFSCPGVQVYYIEPDGVVSQTMTDSTLRIVRIEADERRNLQATVFLQVIETRNATVIENAEEPLLVELEEDEEKQKEKVDGSSAGTAAPEKIPEQHANDEAPQLSDQPATPFLLYPLIPGVSPCYRTEYGAFILPDLESTENQRDGRAIGLVVPPGADEVVLEILVAMLHGIVTQPASSVPRIRKRSLLPDSTTVSAGIIKGAYYLSQGLVRGAERTGQLIATGTPYVISRLGQKPSEPTPETETVQVPPKVRTGIEIARNVTGTAAGVTSYVAGKVGSATMALGRFLAPHIQRHGSALLAYGTGMSEAAASEKMNGALTICAGAVEGFGTVYEGLERSASILGQSLSASTVQIVEHRYGTEAGRVVGSSLDTVGNVINVTHNINYMTPKGLAKRTAKNAGKALVAGYRPSVPELDAVTLGGAGAGDAAGGAGASGSGTIVPAAVLYPDLEGLAKEVRKPGDK</sequence>
<evidence type="ECO:0000259" key="2">
    <source>
        <dbReference type="Pfam" id="PF06911"/>
    </source>
</evidence>
<dbReference type="VEuPathDB" id="VectorBase:ADAC005952"/>
<dbReference type="FunCoup" id="W5JG78">
    <property type="interactions" value="357"/>
</dbReference>
<feature type="region of interest" description="Disordered" evidence="1">
    <location>
        <begin position="246"/>
        <end position="269"/>
    </location>
</feature>
<reference evidence="3" key="3">
    <citation type="journal article" date="2013" name="Nucleic Acids Res.">
        <title>The genome of Anopheles darlingi, the main neotropical malaria vector.</title>
        <authorList>
            <person name="Marinotti O."/>
            <person name="Cerqueira G.C."/>
            <person name="de Almeida L.G."/>
            <person name="Ferro M.I."/>
            <person name="Loreto E.L."/>
            <person name="Zaha A."/>
            <person name="Teixeira S.M."/>
            <person name="Wespiser A.R."/>
            <person name="Almeida E Silva A."/>
            <person name="Schlindwein A.D."/>
            <person name="Pacheco A.C."/>
            <person name="Silva A.L."/>
            <person name="Graveley B.R."/>
            <person name="Walenz B.P."/>
            <person name="Lima Bde A."/>
            <person name="Ribeiro C.A."/>
            <person name="Nunes-Silva C.G."/>
            <person name="de Carvalho C.R."/>
            <person name="Soares C.M."/>
            <person name="de Menezes C.B."/>
            <person name="Matiolli C."/>
            <person name="Caffrey D."/>
            <person name="Araujo D.A."/>
            <person name="de Oliveira D.M."/>
            <person name="Golenbock D."/>
            <person name="Grisard E.C."/>
            <person name="Fantinatti-Garboggini F."/>
            <person name="de Carvalho F.M."/>
            <person name="Barcellos F.G."/>
            <person name="Prosdocimi F."/>
            <person name="May G."/>
            <person name="Azevedo Junior G.M."/>
            <person name="Guimaraes G.M."/>
            <person name="Goldman G.H."/>
            <person name="Padilha I.Q."/>
            <person name="Batista Jda S."/>
            <person name="Ferro J.A."/>
            <person name="Ribeiro J.M."/>
            <person name="Fietto J.L."/>
            <person name="Dabbas K.M."/>
            <person name="Cerdeira L."/>
            <person name="Agnez-Lima L.F."/>
            <person name="Brocchi M."/>
            <person name="de Carvalho M.O."/>
            <person name="Teixeira Mde M."/>
            <person name="Diniz Maia Mde M."/>
            <person name="Goldman M.H."/>
            <person name="Cruz Schneider M.P."/>
            <person name="Felipe M.S."/>
            <person name="Hungria M."/>
            <person name="Nicolas M.F."/>
            <person name="Pereira M."/>
            <person name="Montes M.A."/>
            <person name="Cantao M.E."/>
            <person name="Vincentz M."/>
            <person name="Rafael M.S."/>
            <person name="Silverman N."/>
            <person name="Stoco P.H."/>
            <person name="Souza R.C."/>
            <person name="Vicentini R."/>
            <person name="Gazzinelli R.T."/>
            <person name="Neves Rde O."/>
            <person name="Silva R."/>
            <person name="Astolfi-Filho S."/>
            <person name="Maciel T.E."/>
            <person name="Urmenyi T.P."/>
            <person name="Tadei W.P."/>
            <person name="Camargo E.P."/>
            <person name="de Vasconcelos A.T."/>
        </authorList>
    </citation>
    <scope>NUCLEOTIDE SEQUENCE</scope>
</reference>
<dbReference type="EMBL" id="ADMH02001488">
    <property type="protein sequence ID" value="ETN62343.1"/>
    <property type="molecule type" value="Genomic_DNA"/>
</dbReference>
<evidence type="ECO:0000313" key="3">
    <source>
        <dbReference type="EMBL" id="ETN62343.1"/>
    </source>
</evidence>
<dbReference type="GO" id="GO:0005886">
    <property type="term" value="C:plasma membrane"/>
    <property type="evidence" value="ECO:0007669"/>
    <property type="project" value="TreeGrafter"/>
</dbReference>
<gene>
    <name evidence="3" type="ORF">AND_005952</name>
</gene>
<dbReference type="STRING" id="43151.W5JG78"/>
<reference evidence="3" key="2">
    <citation type="submission" date="2010-05" db="EMBL/GenBank/DDBJ databases">
        <authorList>
            <person name="Almeida L.G."/>
            <person name="Nicolas M.F."/>
            <person name="Souza R.C."/>
            <person name="Vasconcelos A.T.R."/>
        </authorList>
    </citation>
    <scope>NUCLEOTIDE SEQUENCE</scope>
</reference>
<dbReference type="Gene3D" id="1.20.58.80">
    <property type="entry name" value="Phosphotransferase system, lactose/cellobiose-type IIA subunit"/>
    <property type="match status" value="1"/>
</dbReference>
<dbReference type="InterPro" id="IPR009686">
    <property type="entry name" value="Senescence/spartin_C"/>
</dbReference>
<dbReference type="PANTHER" id="PTHR21068:SF43">
    <property type="entry name" value="SPARTIN"/>
    <property type="match status" value="1"/>
</dbReference>
<reference evidence="4" key="4">
    <citation type="submission" date="2015-06" db="UniProtKB">
        <authorList>
            <consortium name="EnsemblMetazoa"/>
        </authorList>
    </citation>
    <scope>IDENTIFICATION</scope>
</reference>
<name>W5JG78_ANODA</name>
<evidence type="ECO:0000313" key="5">
    <source>
        <dbReference type="Proteomes" id="UP000000673"/>
    </source>
</evidence>
<dbReference type="InterPro" id="IPR045036">
    <property type="entry name" value="Spartin-like"/>
</dbReference>
<dbReference type="eggNOG" id="KOG2709">
    <property type="taxonomic scope" value="Eukaryota"/>
</dbReference>